<dbReference type="PANTHER" id="PTHR35813:SF1">
    <property type="entry name" value="INNER MEMBRANE PROTEIN YBAN"/>
    <property type="match status" value="1"/>
</dbReference>
<dbReference type="OrthoDB" id="9816293at2"/>
<gene>
    <name evidence="2" type="ORF">DEH84_09860</name>
</gene>
<protein>
    <submittedName>
        <fullName evidence="2">DUF454 domain-containing protein</fullName>
    </submittedName>
</protein>
<feature type="transmembrane region" description="Helical" evidence="1">
    <location>
        <begin position="97"/>
        <end position="114"/>
    </location>
</feature>
<dbReference type="AlphaFoldDB" id="A0A2U8FTY5"/>
<keyword evidence="3" id="KW-1185">Reference proteome</keyword>
<dbReference type="PANTHER" id="PTHR35813">
    <property type="entry name" value="INNER MEMBRANE PROTEIN YBAN"/>
    <property type="match status" value="1"/>
</dbReference>
<keyword evidence="1" id="KW-1133">Transmembrane helix</keyword>
<feature type="transmembrane region" description="Helical" evidence="1">
    <location>
        <begin position="34"/>
        <end position="61"/>
    </location>
</feature>
<dbReference type="GO" id="GO:0005886">
    <property type="term" value="C:plasma membrane"/>
    <property type="evidence" value="ECO:0007669"/>
    <property type="project" value="TreeGrafter"/>
</dbReference>
<keyword evidence="1" id="KW-0812">Transmembrane</keyword>
<dbReference type="RefSeq" id="WP_109036706.1">
    <property type="nucleotide sequence ID" value="NZ_CP029210.1"/>
</dbReference>
<dbReference type="Proteomes" id="UP000244892">
    <property type="component" value="Chromosome"/>
</dbReference>
<organism evidence="2 3">
    <name type="scientific">Aquabacterium olei</name>
    <dbReference type="NCBI Taxonomy" id="1296669"/>
    <lineage>
        <taxon>Bacteria</taxon>
        <taxon>Pseudomonadati</taxon>
        <taxon>Pseudomonadota</taxon>
        <taxon>Betaproteobacteria</taxon>
        <taxon>Burkholderiales</taxon>
        <taxon>Aquabacterium</taxon>
    </lineage>
</organism>
<name>A0A2U8FTY5_9BURK</name>
<dbReference type="KEGG" id="aon:DEH84_09860"/>
<dbReference type="Pfam" id="PF04304">
    <property type="entry name" value="DUF454"/>
    <property type="match status" value="1"/>
</dbReference>
<keyword evidence="1" id="KW-0472">Membrane</keyword>
<proteinExistence type="predicted"/>
<dbReference type="InterPro" id="IPR007401">
    <property type="entry name" value="DUF454"/>
</dbReference>
<sequence>MNHAQAPTRTAERHWQTDWSQPALERTWRSVGMLSMAVGVINAFIPLLPTTIFLLIGVWAYGKGDPAMRERLLNHPRYGRGLRLWIEKRQITRKGKVAAVAGIAASGVFTALMLGPHPVVWGVACGLAVLSAYLATRSEPSPDAAEAA</sequence>
<reference evidence="2 3" key="1">
    <citation type="submission" date="2018-05" db="EMBL/GenBank/DDBJ databases">
        <title>complete genome sequence of Aquabacterium olei NBRC 110486.</title>
        <authorList>
            <person name="Tang B."/>
            <person name="Chang J."/>
            <person name="Zhang L."/>
            <person name="Yang H."/>
        </authorList>
    </citation>
    <scope>NUCLEOTIDE SEQUENCE [LARGE SCALE GENOMIC DNA]</scope>
    <source>
        <strain evidence="2 3">NBRC 110486</strain>
    </source>
</reference>
<evidence type="ECO:0000313" key="3">
    <source>
        <dbReference type="Proteomes" id="UP000244892"/>
    </source>
</evidence>
<accession>A0A2U8FTY5</accession>
<dbReference type="EMBL" id="CP029210">
    <property type="protein sequence ID" value="AWI53706.1"/>
    <property type="molecule type" value="Genomic_DNA"/>
</dbReference>
<evidence type="ECO:0000313" key="2">
    <source>
        <dbReference type="EMBL" id="AWI53706.1"/>
    </source>
</evidence>
<feature type="transmembrane region" description="Helical" evidence="1">
    <location>
        <begin position="120"/>
        <end position="136"/>
    </location>
</feature>
<evidence type="ECO:0000256" key="1">
    <source>
        <dbReference type="SAM" id="Phobius"/>
    </source>
</evidence>